<evidence type="ECO:0000313" key="2">
    <source>
        <dbReference type="Proteomes" id="UP000827615"/>
    </source>
</evidence>
<accession>A0AAE9C733</accession>
<sequence>MGGATPTSLRAGAKWKDTVRIAVRLPHLTGDTTMILVTYRIRIINSNGSVTDGGSTTFLDSVSVKQATKSVAEGLQRAESNVILTESHRESV</sequence>
<dbReference type="EMBL" id="OK490494">
    <property type="protein sequence ID" value="UFI08405.1"/>
    <property type="molecule type" value="Genomic_DNA"/>
</dbReference>
<organism evidence="1 2">
    <name type="scientific">Stenotrophomonas phage vB_SmaS_P15</name>
    <dbReference type="NCBI Taxonomy" id="2894592"/>
    <lineage>
        <taxon>Viruses</taxon>
        <taxon>Duplodnaviria</taxon>
        <taxon>Heunggongvirae</taxon>
        <taxon>Uroviricota</taxon>
        <taxon>Caudoviricetes</taxon>
        <taxon>Autographivirales</taxon>
        <taxon>Autonotataviridae</taxon>
        <taxon>Gujervirinae</taxon>
        <taxon>Smasvirus</taxon>
        <taxon>Smasvirus P15</taxon>
    </lineage>
</organism>
<reference evidence="1" key="1">
    <citation type="submission" date="2021-10" db="EMBL/GenBank/DDBJ databases">
        <authorList>
            <person name="Yu X."/>
            <person name="Bai C."/>
            <person name="Mi Z."/>
        </authorList>
    </citation>
    <scope>NUCLEOTIDE SEQUENCE</scope>
</reference>
<dbReference type="Proteomes" id="UP000827615">
    <property type="component" value="Segment"/>
</dbReference>
<proteinExistence type="predicted"/>
<protein>
    <submittedName>
        <fullName evidence="1">Uncharacterized protein</fullName>
    </submittedName>
</protein>
<name>A0AAE9C733_9CAUD</name>
<evidence type="ECO:0000313" key="1">
    <source>
        <dbReference type="EMBL" id="UFI08405.1"/>
    </source>
</evidence>
<keyword evidence="2" id="KW-1185">Reference proteome</keyword>